<evidence type="ECO:0000256" key="14">
    <source>
        <dbReference type="ARBA" id="ARBA00056926"/>
    </source>
</evidence>
<dbReference type="Pfam" id="PF00481">
    <property type="entry name" value="PP2C"/>
    <property type="match status" value="1"/>
</dbReference>
<evidence type="ECO:0000256" key="9">
    <source>
        <dbReference type="ARBA" id="ARBA00022842"/>
    </source>
</evidence>
<dbReference type="InterPro" id="IPR015655">
    <property type="entry name" value="PP2C"/>
</dbReference>
<keyword evidence="7" id="KW-0479">Metal-binding</keyword>
<dbReference type="GO" id="GO:0035556">
    <property type="term" value="P:intracellular signal transduction"/>
    <property type="evidence" value="ECO:0007669"/>
    <property type="project" value="UniProtKB-ARBA"/>
</dbReference>
<evidence type="ECO:0000256" key="12">
    <source>
        <dbReference type="ARBA" id="ARBA00047761"/>
    </source>
</evidence>
<keyword evidence="5" id="KW-0597">Phosphoprotein</keyword>
<dbReference type="AlphaFoldDB" id="A0AAD1S9B1"/>
<reference evidence="20" key="1">
    <citation type="submission" date="2022-03" db="EMBL/GenBank/DDBJ databases">
        <authorList>
            <person name="Alioto T."/>
            <person name="Alioto T."/>
            <person name="Gomez Garrido J."/>
        </authorList>
    </citation>
    <scope>NUCLEOTIDE SEQUENCE</scope>
</reference>
<evidence type="ECO:0000256" key="15">
    <source>
        <dbReference type="ARBA" id="ARBA00062034"/>
    </source>
</evidence>
<evidence type="ECO:0000256" key="11">
    <source>
        <dbReference type="ARBA" id="ARBA00023211"/>
    </source>
</evidence>
<dbReference type="PANTHER" id="PTHR13832">
    <property type="entry name" value="PROTEIN PHOSPHATASE 2C"/>
    <property type="match status" value="1"/>
</dbReference>
<comment type="cofactor">
    <cofactor evidence="1">
        <name>Mn(2+)</name>
        <dbReference type="ChEBI" id="CHEBI:29035"/>
    </cofactor>
</comment>
<proteinExistence type="inferred from homology"/>
<keyword evidence="10 18" id="KW-0904">Protein phosphatase</keyword>
<evidence type="ECO:0000256" key="18">
    <source>
        <dbReference type="RuleBase" id="RU003465"/>
    </source>
</evidence>
<dbReference type="GO" id="GO:0046872">
    <property type="term" value="F:metal ion binding"/>
    <property type="evidence" value="ECO:0007669"/>
    <property type="project" value="UniProtKB-KW"/>
</dbReference>
<dbReference type="InterPro" id="IPR000222">
    <property type="entry name" value="PP2C_BS"/>
</dbReference>
<evidence type="ECO:0000256" key="16">
    <source>
        <dbReference type="ARBA" id="ARBA00070217"/>
    </source>
</evidence>
<evidence type="ECO:0000256" key="4">
    <source>
        <dbReference type="ARBA" id="ARBA00013081"/>
    </source>
</evidence>
<dbReference type="SUPFAM" id="SSF81606">
    <property type="entry name" value="PP2C-like"/>
    <property type="match status" value="1"/>
</dbReference>
<keyword evidence="9" id="KW-0460">Magnesium</keyword>
<dbReference type="GO" id="GO:0005829">
    <property type="term" value="C:cytosol"/>
    <property type="evidence" value="ECO:0007669"/>
    <property type="project" value="TreeGrafter"/>
</dbReference>
<dbReference type="SMART" id="SM00332">
    <property type="entry name" value="PP2Cc"/>
    <property type="match status" value="1"/>
</dbReference>
<evidence type="ECO:0000313" key="21">
    <source>
        <dbReference type="Proteomes" id="UP001295444"/>
    </source>
</evidence>
<dbReference type="Gene3D" id="3.60.40.10">
    <property type="entry name" value="PPM-type phosphatase domain"/>
    <property type="match status" value="1"/>
</dbReference>
<accession>A0AAD1S9B1</accession>
<dbReference type="InterPro" id="IPR001932">
    <property type="entry name" value="PPM-type_phosphatase-like_dom"/>
</dbReference>
<evidence type="ECO:0000256" key="3">
    <source>
        <dbReference type="ARBA" id="ARBA00006702"/>
    </source>
</evidence>
<protein>
    <recommendedName>
        <fullName evidence="16">Protein phosphatase 1F</fullName>
        <ecNumber evidence="4">3.1.3.16</ecNumber>
    </recommendedName>
    <alternativeName>
        <fullName evidence="17">Ca(2+)/calmodulin-dependent protein kinase phosphatase</fullName>
    </alternativeName>
</protein>
<evidence type="ECO:0000256" key="10">
    <source>
        <dbReference type="ARBA" id="ARBA00022912"/>
    </source>
</evidence>
<keyword evidence="21" id="KW-1185">Reference proteome</keyword>
<keyword evidence="6" id="KW-0053">Apoptosis</keyword>
<dbReference type="PANTHER" id="PTHR13832:SF233">
    <property type="entry name" value="PROTEIN PHOSPHATASE 1F"/>
    <property type="match status" value="1"/>
</dbReference>
<dbReference type="GO" id="GO:0004722">
    <property type="term" value="F:protein serine/threonine phosphatase activity"/>
    <property type="evidence" value="ECO:0007669"/>
    <property type="project" value="UniProtKB-EC"/>
</dbReference>
<comment type="catalytic activity">
    <reaction evidence="13">
        <text>O-phospho-L-threonyl-[protein] + H2O = L-threonyl-[protein] + phosphate</text>
        <dbReference type="Rhea" id="RHEA:47004"/>
        <dbReference type="Rhea" id="RHEA-COMP:11060"/>
        <dbReference type="Rhea" id="RHEA-COMP:11605"/>
        <dbReference type="ChEBI" id="CHEBI:15377"/>
        <dbReference type="ChEBI" id="CHEBI:30013"/>
        <dbReference type="ChEBI" id="CHEBI:43474"/>
        <dbReference type="ChEBI" id="CHEBI:61977"/>
        <dbReference type="EC" id="3.1.3.16"/>
    </reaction>
</comment>
<feature type="domain" description="PPM-type phosphatase" evidence="19">
    <location>
        <begin position="17"/>
        <end position="274"/>
    </location>
</feature>
<evidence type="ECO:0000256" key="17">
    <source>
        <dbReference type="ARBA" id="ARBA00078783"/>
    </source>
</evidence>
<dbReference type="Proteomes" id="UP001295444">
    <property type="component" value="Chromosome 05"/>
</dbReference>
<dbReference type="GO" id="GO:0006915">
    <property type="term" value="P:apoptotic process"/>
    <property type="evidence" value="ECO:0007669"/>
    <property type="project" value="UniProtKB-KW"/>
</dbReference>
<dbReference type="PROSITE" id="PS51746">
    <property type="entry name" value="PPM_2"/>
    <property type="match status" value="1"/>
</dbReference>
<dbReference type="EC" id="3.1.3.16" evidence="4"/>
<dbReference type="EMBL" id="OW240916">
    <property type="protein sequence ID" value="CAH2295546.1"/>
    <property type="molecule type" value="Genomic_DNA"/>
</dbReference>
<organism evidence="20 21">
    <name type="scientific">Pelobates cultripes</name>
    <name type="common">Western spadefoot toad</name>
    <dbReference type="NCBI Taxonomy" id="61616"/>
    <lineage>
        <taxon>Eukaryota</taxon>
        <taxon>Metazoa</taxon>
        <taxon>Chordata</taxon>
        <taxon>Craniata</taxon>
        <taxon>Vertebrata</taxon>
        <taxon>Euteleostomi</taxon>
        <taxon>Amphibia</taxon>
        <taxon>Batrachia</taxon>
        <taxon>Anura</taxon>
        <taxon>Pelobatoidea</taxon>
        <taxon>Pelobatidae</taxon>
        <taxon>Pelobates</taxon>
    </lineage>
</organism>
<name>A0AAD1S9B1_PELCU</name>
<keyword evidence="11" id="KW-0464">Manganese</keyword>
<dbReference type="PROSITE" id="PS01032">
    <property type="entry name" value="PPM_1"/>
    <property type="match status" value="1"/>
</dbReference>
<evidence type="ECO:0000256" key="6">
    <source>
        <dbReference type="ARBA" id="ARBA00022703"/>
    </source>
</evidence>
<keyword evidence="8 18" id="KW-0378">Hydrolase</keyword>
<comment type="cofactor">
    <cofactor evidence="2">
        <name>Mg(2+)</name>
        <dbReference type="ChEBI" id="CHEBI:18420"/>
    </cofactor>
</comment>
<dbReference type="GO" id="GO:0005634">
    <property type="term" value="C:nucleus"/>
    <property type="evidence" value="ECO:0007669"/>
    <property type="project" value="TreeGrafter"/>
</dbReference>
<evidence type="ECO:0000256" key="7">
    <source>
        <dbReference type="ARBA" id="ARBA00022723"/>
    </source>
</evidence>
<evidence type="ECO:0000256" key="13">
    <source>
        <dbReference type="ARBA" id="ARBA00048336"/>
    </source>
</evidence>
<dbReference type="FunFam" id="3.60.40.10:FF:000032">
    <property type="entry name" value="Protein phosphatase, Mg2+/Mn2+-dependent, 1F"/>
    <property type="match status" value="1"/>
</dbReference>
<dbReference type="CDD" id="cd00143">
    <property type="entry name" value="PP2Cc"/>
    <property type="match status" value="1"/>
</dbReference>
<evidence type="ECO:0000313" key="20">
    <source>
        <dbReference type="EMBL" id="CAH2295546.1"/>
    </source>
</evidence>
<evidence type="ECO:0000256" key="2">
    <source>
        <dbReference type="ARBA" id="ARBA00001946"/>
    </source>
</evidence>
<comment type="similarity">
    <text evidence="3 18">Belongs to the PP2C family.</text>
</comment>
<dbReference type="InterPro" id="IPR036457">
    <property type="entry name" value="PPM-type-like_dom_sf"/>
</dbReference>
<comment type="subunit">
    <text evidence="15">Associates with FEM1B.</text>
</comment>
<evidence type="ECO:0000259" key="19">
    <source>
        <dbReference type="PROSITE" id="PS51746"/>
    </source>
</evidence>
<comment type="function">
    <text evidence="14">Dephosphorylates and concomitantly deactivates CaM-kinase II activated upon autophosphorylation, and CaM-kinases IV and I activated upon phosphorylation by CaM-kinase kinase. Promotes apoptosis.</text>
</comment>
<evidence type="ECO:0000256" key="1">
    <source>
        <dbReference type="ARBA" id="ARBA00001936"/>
    </source>
</evidence>
<evidence type="ECO:0000256" key="8">
    <source>
        <dbReference type="ARBA" id="ARBA00022801"/>
    </source>
</evidence>
<gene>
    <name evidence="20" type="ORF">PECUL_23A024552</name>
</gene>
<evidence type="ECO:0000256" key="5">
    <source>
        <dbReference type="ARBA" id="ARBA00022553"/>
    </source>
</evidence>
<sequence>MWQSCLPPITRCSRQLIVSVHAIRNTRRKMEDRHVTLLEFNQLHGLTDGVERSYFAVFDGHGGVDAANYAAAQVHVQVANHEALAQDPARAVKESFQRTDAMFLRKAKRERLRSGTTGVCVLLEGERLHVAWLGDSQTILVRDGCSVTLMEPHKPEREDERDRIESLGGCVTFMGCWRVNGTLAVSRAIGDINQKPYVSGEGDVTSHVLNGSEDFLVLACDGFYDTVSPSEVPELVFSHLQENAGDGRSVAERLVNAAKEGGSGDNITVLVVFLREPVKVLENFVAQGCGEAKPLFDFGGKVETGSDYAG</sequence>
<comment type="catalytic activity">
    <reaction evidence="12">
        <text>O-phospho-L-seryl-[protein] + H2O = L-seryl-[protein] + phosphate</text>
        <dbReference type="Rhea" id="RHEA:20629"/>
        <dbReference type="Rhea" id="RHEA-COMP:9863"/>
        <dbReference type="Rhea" id="RHEA-COMP:11604"/>
        <dbReference type="ChEBI" id="CHEBI:15377"/>
        <dbReference type="ChEBI" id="CHEBI:29999"/>
        <dbReference type="ChEBI" id="CHEBI:43474"/>
        <dbReference type="ChEBI" id="CHEBI:83421"/>
        <dbReference type="EC" id="3.1.3.16"/>
    </reaction>
</comment>